<dbReference type="InterPro" id="IPR029044">
    <property type="entry name" value="Nucleotide-diphossugar_trans"/>
</dbReference>
<dbReference type="PANTHER" id="PTHR43685:SF2">
    <property type="entry name" value="GLYCOSYLTRANSFERASE 2-LIKE DOMAIN-CONTAINING PROTEIN"/>
    <property type="match status" value="1"/>
</dbReference>
<evidence type="ECO:0000259" key="1">
    <source>
        <dbReference type="Pfam" id="PF00535"/>
    </source>
</evidence>
<name>A0AA47FGE8_ACTNA</name>
<protein>
    <submittedName>
        <fullName evidence="2">Glycosyltransferase family 2 protein</fullName>
    </submittedName>
</protein>
<feature type="domain" description="Glycosyltransferase 2-like" evidence="1">
    <location>
        <begin position="19"/>
        <end position="149"/>
    </location>
</feature>
<dbReference type="Proteomes" id="UP001163127">
    <property type="component" value="Chromosome"/>
</dbReference>
<evidence type="ECO:0000313" key="2">
    <source>
        <dbReference type="EMBL" id="WAL42697.1"/>
    </source>
</evidence>
<dbReference type="InterPro" id="IPR001173">
    <property type="entry name" value="Glyco_trans_2-like"/>
</dbReference>
<accession>A0AA47FGE8</accession>
<dbReference type="Gene3D" id="3.90.550.10">
    <property type="entry name" value="Spore Coat Polysaccharide Biosynthesis Protein SpsA, Chain A"/>
    <property type="match status" value="1"/>
</dbReference>
<dbReference type="Pfam" id="PF00535">
    <property type="entry name" value="Glycos_transf_2"/>
    <property type="match status" value="1"/>
</dbReference>
<organism evidence="2 3">
    <name type="scientific">Actinomyces naeslundii</name>
    <dbReference type="NCBI Taxonomy" id="1655"/>
    <lineage>
        <taxon>Bacteria</taxon>
        <taxon>Bacillati</taxon>
        <taxon>Actinomycetota</taxon>
        <taxon>Actinomycetes</taxon>
        <taxon>Actinomycetales</taxon>
        <taxon>Actinomycetaceae</taxon>
        <taxon>Actinomyces</taxon>
    </lineage>
</organism>
<reference evidence="2" key="1">
    <citation type="submission" date="2022-11" db="EMBL/GenBank/DDBJ databases">
        <title>Dental biofilm bacteria. Genome sequencing and assembly.</title>
        <authorList>
            <person name="Robertsson C."/>
        </authorList>
    </citation>
    <scope>NUCLEOTIDE SEQUENCE</scope>
    <source>
        <strain evidence="2">CW</strain>
    </source>
</reference>
<dbReference type="EMBL" id="CP113787">
    <property type="protein sequence ID" value="WAL42697.1"/>
    <property type="molecule type" value="Genomic_DNA"/>
</dbReference>
<dbReference type="InterPro" id="IPR050834">
    <property type="entry name" value="Glycosyltransf_2"/>
</dbReference>
<proteinExistence type="predicted"/>
<dbReference type="RefSeq" id="WP_268398322.1">
    <property type="nucleotide sequence ID" value="NZ_CP113787.1"/>
</dbReference>
<gene>
    <name evidence="2" type="ORF">OFA60_11775</name>
</gene>
<sequence length="430" mass="48389">MRSLIPDALRAVRRSPRVSLVSPVYGVAPYLPRFLDSLDAQDYPHDRLQVVLVLDGACDDSPRICRAWAERTDLDVEIVETDNGGQGRARNLGMEYAQGDWIAFPDPDDWLAPDFFTRLLDTRRRGDILLTGRTVIHQEDNRLRHPLDFRFQDGTARVDAARQPQAIQLSVHECLLRIDQALASRFPEDREAPTFEDALYLGGIRNSSGRIVYVPDAVYYYDKRASGDSAVQTAWSQPGRYDAQMRTRYHALLDVASDAPWAQQTILYDLGWYFGVVDGGRMPAEPPGLAQAHAAEMRRLAHRLDADQIIRSPWGNLGARDRARLLLWKGQPEVAVVRDGEVMELCIVEPPGRQAEPLRYAGTDVGWVLTGSEAQRRYSGGGVPRIPLWPRRPRLAEAREVRTISAGGFFGVVGEAGDELMRSFTRRFLL</sequence>
<dbReference type="PANTHER" id="PTHR43685">
    <property type="entry name" value="GLYCOSYLTRANSFERASE"/>
    <property type="match status" value="1"/>
</dbReference>
<dbReference type="AlphaFoldDB" id="A0AA47FGE8"/>
<dbReference type="CDD" id="cd00761">
    <property type="entry name" value="Glyco_tranf_GTA_type"/>
    <property type="match status" value="1"/>
</dbReference>
<evidence type="ECO:0000313" key="3">
    <source>
        <dbReference type="Proteomes" id="UP001163127"/>
    </source>
</evidence>
<dbReference type="SUPFAM" id="SSF53448">
    <property type="entry name" value="Nucleotide-diphospho-sugar transferases"/>
    <property type="match status" value="1"/>
</dbReference>